<protein>
    <submittedName>
        <fullName evidence="8">Cysteine-rich repeat secretory protein 38</fullName>
    </submittedName>
</protein>
<feature type="chain" id="PRO_5043418352" evidence="6">
    <location>
        <begin position="25"/>
        <end position="238"/>
    </location>
</feature>
<keyword evidence="4" id="KW-0677">Repeat</keyword>
<dbReference type="InterPro" id="IPR050581">
    <property type="entry name" value="CRR_secretory_protein"/>
</dbReference>
<gene>
    <name evidence="8" type="primary">CRRSP38_14</name>
    <name evidence="8" type="ORF">CFP56_043263</name>
</gene>
<evidence type="ECO:0000256" key="5">
    <source>
        <dbReference type="ARBA" id="ARBA00038515"/>
    </source>
</evidence>
<feature type="signal peptide" evidence="6">
    <location>
        <begin position="1"/>
        <end position="24"/>
    </location>
</feature>
<dbReference type="GO" id="GO:0005576">
    <property type="term" value="C:extracellular region"/>
    <property type="evidence" value="ECO:0007669"/>
    <property type="project" value="UniProtKB-SubCell"/>
</dbReference>
<dbReference type="PANTHER" id="PTHR32411">
    <property type="entry name" value="CYSTEINE-RICH REPEAT SECRETORY PROTEIN 38-RELATED"/>
    <property type="match status" value="1"/>
</dbReference>
<dbReference type="Gene3D" id="3.30.430.20">
    <property type="entry name" value="Gnk2 domain, C-X8-C-X2-C motif"/>
    <property type="match status" value="2"/>
</dbReference>
<sequence length="238" mass="26798">MFITKIPSSFYLLSFIFLLQSAFGLEYKCLGVQNSTISDLYCTNLNELFSYLSYEVPANGFALGTKGHDADKVYGLTIGNVDIKEKDCQSCIANATNEIRSLCPNSNGAIKWSHNCTLKYHNVDFFGHIDHETWFFTKDPQNLTNYQSIRQKKSEWLTQLAGQASINPPMVLFRELDIGENNKLNGSVQCTRDLSSLDCMKCLSDSIGFVPKCCDSSKAVRLFSGTCELRFEAYYNKA</sequence>
<dbReference type="Pfam" id="PF01657">
    <property type="entry name" value="Stress-antifung"/>
    <property type="match status" value="2"/>
</dbReference>
<name>A0AAW0ISC7_QUESU</name>
<dbReference type="PANTHER" id="PTHR32411:SF43">
    <property type="entry name" value="CYSTEINE-RICH REPEAT SECRETORY PROTEIN 38"/>
    <property type="match status" value="1"/>
</dbReference>
<evidence type="ECO:0000256" key="2">
    <source>
        <dbReference type="ARBA" id="ARBA00022525"/>
    </source>
</evidence>
<dbReference type="InterPro" id="IPR002902">
    <property type="entry name" value="GNK2"/>
</dbReference>
<keyword evidence="2" id="KW-0964">Secreted</keyword>
<feature type="domain" description="Gnk2-homologous" evidence="7">
    <location>
        <begin position="131"/>
        <end position="236"/>
    </location>
</feature>
<evidence type="ECO:0000256" key="1">
    <source>
        <dbReference type="ARBA" id="ARBA00004613"/>
    </source>
</evidence>
<dbReference type="Proteomes" id="UP000237347">
    <property type="component" value="Unassembled WGS sequence"/>
</dbReference>
<comment type="similarity">
    <text evidence="5">Belongs to the cysteine-rich repeat secretory protein family.</text>
</comment>
<dbReference type="AlphaFoldDB" id="A0AAW0ISC7"/>
<evidence type="ECO:0000259" key="7">
    <source>
        <dbReference type="PROSITE" id="PS51473"/>
    </source>
</evidence>
<organism evidence="8 9">
    <name type="scientific">Quercus suber</name>
    <name type="common">Cork oak</name>
    <dbReference type="NCBI Taxonomy" id="58331"/>
    <lineage>
        <taxon>Eukaryota</taxon>
        <taxon>Viridiplantae</taxon>
        <taxon>Streptophyta</taxon>
        <taxon>Embryophyta</taxon>
        <taxon>Tracheophyta</taxon>
        <taxon>Spermatophyta</taxon>
        <taxon>Magnoliopsida</taxon>
        <taxon>eudicotyledons</taxon>
        <taxon>Gunneridae</taxon>
        <taxon>Pentapetalae</taxon>
        <taxon>rosids</taxon>
        <taxon>fabids</taxon>
        <taxon>Fagales</taxon>
        <taxon>Fagaceae</taxon>
        <taxon>Quercus</taxon>
    </lineage>
</organism>
<comment type="caution">
    <text evidence="8">The sequence shown here is derived from an EMBL/GenBank/DDBJ whole genome shotgun (WGS) entry which is preliminary data.</text>
</comment>
<keyword evidence="3 6" id="KW-0732">Signal</keyword>
<evidence type="ECO:0000256" key="3">
    <source>
        <dbReference type="ARBA" id="ARBA00022729"/>
    </source>
</evidence>
<keyword evidence="9" id="KW-1185">Reference proteome</keyword>
<proteinExistence type="inferred from homology"/>
<dbReference type="InterPro" id="IPR038408">
    <property type="entry name" value="GNK2_sf"/>
</dbReference>
<evidence type="ECO:0000256" key="6">
    <source>
        <dbReference type="SAM" id="SignalP"/>
    </source>
</evidence>
<dbReference type="CDD" id="cd23509">
    <property type="entry name" value="Gnk2-like"/>
    <property type="match status" value="2"/>
</dbReference>
<evidence type="ECO:0000313" key="8">
    <source>
        <dbReference type="EMBL" id="KAK7817076.1"/>
    </source>
</evidence>
<comment type="subcellular location">
    <subcellularLocation>
        <location evidence="1">Secreted</location>
    </subcellularLocation>
</comment>
<dbReference type="PROSITE" id="PS51473">
    <property type="entry name" value="GNK2"/>
    <property type="match status" value="2"/>
</dbReference>
<reference evidence="8 9" key="1">
    <citation type="journal article" date="2018" name="Sci. Data">
        <title>The draft genome sequence of cork oak.</title>
        <authorList>
            <person name="Ramos A.M."/>
            <person name="Usie A."/>
            <person name="Barbosa P."/>
            <person name="Barros P.M."/>
            <person name="Capote T."/>
            <person name="Chaves I."/>
            <person name="Simoes F."/>
            <person name="Abreu I."/>
            <person name="Carrasquinho I."/>
            <person name="Faro C."/>
            <person name="Guimaraes J.B."/>
            <person name="Mendonca D."/>
            <person name="Nobrega F."/>
            <person name="Rodrigues L."/>
            <person name="Saibo N.J.M."/>
            <person name="Varela M.C."/>
            <person name="Egas C."/>
            <person name="Matos J."/>
            <person name="Miguel C.M."/>
            <person name="Oliveira M.M."/>
            <person name="Ricardo C.P."/>
            <person name="Goncalves S."/>
        </authorList>
    </citation>
    <scope>NUCLEOTIDE SEQUENCE [LARGE SCALE GENOMIC DNA]</scope>
    <source>
        <strain evidence="9">cv. HL8</strain>
    </source>
</reference>
<dbReference type="EMBL" id="PKMF04000900">
    <property type="protein sequence ID" value="KAK7817076.1"/>
    <property type="molecule type" value="Genomic_DNA"/>
</dbReference>
<feature type="domain" description="Gnk2-homologous" evidence="7">
    <location>
        <begin position="23"/>
        <end position="125"/>
    </location>
</feature>
<dbReference type="Gramene" id="rna-CFP56_37602">
    <property type="protein sequence ID" value="cds-POE96025.1"/>
    <property type="gene ID" value="gene-CFP56_37602"/>
</dbReference>
<evidence type="ECO:0000256" key="4">
    <source>
        <dbReference type="ARBA" id="ARBA00022737"/>
    </source>
</evidence>
<accession>A0AAW0ISC7</accession>
<evidence type="ECO:0000313" key="9">
    <source>
        <dbReference type="Proteomes" id="UP000237347"/>
    </source>
</evidence>